<gene>
    <name evidence="1" type="ORF">IQ266_15890</name>
</gene>
<accession>A0A928Z376</accession>
<organism evidence="1 2">
    <name type="scientific">Romeriopsis navalis LEGE 11480</name>
    <dbReference type="NCBI Taxonomy" id="2777977"/>
    <lineage>
        <taxon>Bacteria</taxon>
        <taxon>Bacillati</taxon>
        <taxon>Cyanobacteriota</taxon>
        <taxon>Cyanophyceae</taxon>
        <taxon>Leptolyngbyales</taxon>
        <taxon>Leptolyngbyaceae</taxon>
        <taxon>Romeriopsis</taxon>
        <taxon>Romeriopsis navalis</taxon>
    </lineage>
</organism>
<dbReference type="Proteomes" id="UP000625316">
    <property type="component" value="Unassembled WGS sequence"/>
</dbReference>
<dbReference type="EMBL" id="JADEXQ010000056">
    <property type="protein sequence ID" value="MBE9031216.1"/>
    <property type="molecule type" value="Genomic_DNA"/>
</dbReference>
<reference evidence="1" key="1">
    <citation type="submission" date="2020-10" db="EMBL/GenBank/DDBJ databases">
        <authorList>
            <person name="Castelo-Branco R."/>
            <person name="Eusebio N."/>
            <person name="Adriana R."/>
            <person name="Vieira A."/>
            <person name="Brugerolle De Fraissinette N."/>
            <person name="Rezende De Castro R."/>
            <person name="Schneider M.P."/>
            <person name="Vasconcelos V."/>
            <person name="Leao P.N."/>
        </authorList>
    </citation>
    <scope>NUCLEOTIDE SEQUENCE</scope>
    <source>
        <strain evidence="1">LEGE 11480</strain>
    </source>
</reference>
<proteinExistence type="predicted"/>
<name>A0A928Z376_9CYAN</name>
<dbReference type="RefSeq" id="WP_264326046.1">
    <property type="nucleotide sequence ID" value="NZ_JADEXQ010000056.1"/>
</dbReference>
<dbReference type="AlphaFoldDB" id="A0A928Z376"/>
<keyword evidence="2" id="KW-1185">Reference proteome</keyword>
<evidence type="ECO:0000313" key="1">
    <source>
        <dbReference type="EMBL" id="MBE9031216.1"/>
    </source>
</evidence>
<protein>
    <submittedName>
        <fullName evidence="1">Uncharacterized protein</fullName>
    </submittedName>
</protein>
<evidence type="ECO:0000313" key="2">
    <source>
        <dbReference type="Proteomes" id="UP000625316"/>
    </source>
</evidence>
<sequence length="62" mass="6574">MQTKVGSKLVVSVLLAVQALIATGVIQEFALMQTGSQSAYTAQTHENLAAAKIYQKLRPAAN</sequence>
<comment type="caution">
    <text evidence="1">The sequence shown here is derived from an EMBL/GenBank/DDBJ whole genome shotgun (WGS) entry which is preliminary data.</text>
</comment>